<dbReference type="RefSeq" id="WP_216522069.1">
    <property type="nucleotide sequence ID" value="NZ_JAHLPM010000025.1"/>
</dbReference>
<keyword evidence="1" id="KW-0812">Transmembrane</keyword>
<organism evidence="2 3">
    <name type="scientific">Tissierella simiarum</name>
    <dbReference type="NCBI Taxonomy" id="2841534"/>
    <lineage>
        <taxon>Bacteria</taxon>
        <taxon>Bacillati</taxon>
        <taxon>Bacillota</taxon>
        <taxon>Tissierellia</taxon>
        <taxon>Tissierellales</taxon>
        <taxon>Tissierellaceae</taxon>
        <taxon>Tissierella</taxon>
    </lineage>
</organism>
<dbReference type="InterPro" id="IPR046555">
    <property type="entry name" value="DUF6709"/>
</dbReference>
<name>A0ABS6EBD4_9FIRM</name>
<keyword evidence="3" id="KW-1185">Reference proteome</keyword>
<feature type="transmembrane region" description="Helical" evidence="1">
    <location>
        <begin position="20"/>
        <end position="37"/>
    </location>
</feature>
<evidence type="ECO:0000313" key="3">
    <source>
        <dbReference type="Proteomes" id="UP000749471"/>
    </source>
</evidence>
<accession>A0ABS6EBD4</accession>
<protein>
    <submittedName>
        <fullName evidence="2">Uncharacterized protein</fullName>
    </submittedName>
</protein>
<feature type="transmembrane region" description="Helical" evidence="1">
    <location>
        <begin position="192"/>
        <end position="212"/>
    </location>
</feature>
<keyword evidence="1" id="KW-1133">Transmembrane helix</keyword>
<keyword evidence="1" id="KW-0472">Membrane</keyword>
<sequence length="362" mass="41520">METHESQMLSLLKKKGKDIAILRTVIIFALIIVYFVYSDFAPIKLIQGPVPLEDISVVDYKNQYVTVEMALSLGAYMDTFSTDEKTNISTTIKSAYVIPTNDEKLMGVSILESDIELANKIVDETYDWWEKKIEYPTSSLEVKGTLQKMDDEEYRYFVRSMEYLGYTTEEINGFAIPYVLKQGYVGKLSEIVVVRLGIALIGLVLFAIYTLIKAFSGSYQKNILKYIDNNPSISFKELETDFSTAIPVGKKIWVGSRWTFYLDGAAAQLVDNNDTIWAYRSEHTVIQKGGGFNRSISIKLFDINKRYTSFNVKKDAEADQILQIYNDIHNHMVIGYSREIEKCFQKDFDKFLTIKYHSTAQE</sequence>
<reference evidence="2 3" key="1">
    <citation type="submission" date="2021-06" db="EMBL/GenBank/DDBJ databases">
        <authorList>
            <person name="Sun Q."/>
            <person name="Li D."/>
        </authorList>
    </citation>
    <scope>NUCLEOTIDE SEQUENCE [LARGE SCALE GENOMIC DNA]</scope>
    <source>
        <strain evidence="2 3">MSJ-40</strain>
    </source>
</reference>
<dbReference type="Proteomes" id="UP000749471">
    <property type="component" value="Unassembled WGS sequence"/>
</dbReference>
<dbReference type="Pfam" id="PF20456">
    <property type="entry name" value="DUF6709"/>
    <property type="match status" value="1"/>
</dbReference>
<evidence type="ECO:0000313" key="2">
    <source>
        <dbReference type="EMBL" id="MBU5440097.1"/>
    </source>
</evidence>
<comment type="caution">
    <text evidence="2">The sequence shown here is derived from an EMBL/GenBank/DDBJ whole genome shotgun (WGS) entry which is preliminary data.</text>
</comment>
<evidence type="ECO:0000256" key="1">
    <source>
        <dbReference type="SAM" id="Phobius"/>
    </source>
</evidence>
<proteinExistence type="predicted"/>
<dbReference type="EMBL" id="JAHLPM010000025">
    <property type="protein sequence ID" value="MBU5440097.1"/>
    <property type="molecule type" value="Genomic_DNA"/>
</dbReference>
<gene>
    <name evidence="2" type="ORF">KQI42_19060</name>
</gene>